<dbReference type="Gene3D" id="2.10.25.10">
    <property type="entry name" value="Laminin"/>
    <property type="match status" value="3"/>
</dbReference>
<proteinExistence type="predicted"/>
<organism evidence="6 7">
    <name type="scientific">Brachionus calyciflorus</name>
    <dbReference type="NCBI Taxonomy" id="104777"/>
    <lineage>
        <taxon>Eukaryota</taxon>
        <taxon>Metazoa</taxon>
        <taxon>Spiralia</taxon>
        <taxon>Gnathifera</taxon>
        <taxon>Rotifera</taxon>
        <taxon>Eurotatoria</taxon>
        <taxon>Monogononta</taxon>
        <taxon>Pseudotrocha</taxon>
        <taxon>Ploima</taxon>
        <taxon>Brachionidae</taxon>
        <taxon>Brachionus</taxon>
    </lineage>
</organism>
<dbReference type="PANTHER" id="PTHR24049">
    <property type="entry name" value="CRUMBS FAMILY MEMBER"/>
    <property type="match status" value="1"/>
</dbReference>
<evidence type="ECO:0000259" key="5">
    <source>
        <dbReference type="PROSITE" id="PS50026"/>
    </source>
</evidence>
<sequence length="200" mass="22782">LVIYLLTAEFFKINTSLTSFDNTNYNYIKSSQDNINLFDDIRVMLNLLDSKGDLNDCLTNCSGHGQCKLISNFKFICECFENYAGSNCALNTLPCWSNPCLNNGTCINNLTDSSYTCNCQKDFYFGNNCELKKNVCVNETCSNNGNCYDENNKAKCECFSEYFGDRCESESNELKIIKNCSDQQETNQKSQNYRKLSVKN</sequence>
<dbReference type="GO" id="GO:0005509">
    <property type="term" value="F:calcium ion binding"/>
    <property type="evidence" value="ECO:0007669"/>
    <property type="project" value="InterPro"/>
</dbReference>
<dbReference type="CDD" id="cd00053">
    <property type="entry name" value="EGF"/>
    <property type="match status" value="1"/>
</dbReference>
<dbReference type="AlphaFoldDB" id="A0A813WVW6"/>
<feature type="disulfide bond" evidence="4">
    <location>
        <begin position="158"/>
        <end position="167"/>
    </location>
</feature>
<feature type="non-terminal residue" evidence="6">
    <location>
        <position position="200"/>
    </location>
</feature>
<evidence type="ECO:0000256" key="1">
    <source>
        <dbReference type="ARBA" id="ARBA00022536"/>
    </source>
</evidence>
<dbReference type="SMART" id="SM00181">
    <property type="entry name" value="EGF"/>
    <property type="match status" value="3"/>
</dbReference>
<gene>
    <name evidence="6" type="ORF">OXX778_LOCUS9593</name>
</gene>
<feature type="domain" description="EGF-like" evidence="5">
    <location>
        <begin position="132"/>
        <end position="168"/>
    </location>
</feature>
<feature type="domain" description="EGF-like" evidence="5">
    <location>
        <begin position="53"/>
        <end position="89"/>
    </location>
</feature>
<evidence type="ECO:0000256" key="4">
    <source>
        <dbReference type="PROSITE-ProRule" id="PRU00076"/>
    </source>
</evidence>
<keyword evidence="2" id="KW-0677">Repeat</keyword>
<evidence type="ECO:0000256" key="3">
    <source>
        <dbReference type="ARBA" id="ARBA00023157"/>
    </source>
</evidence>
<comment type="caution">
    <text evidence="4">Lacks conserved residue(s) required for the propagation of feature annotation.</text>
</comment>
<dbReference type="PROSITE" id="PS00022">
    <property type="entry name" value="EGF_1"/>
    <property type="match status" value="2"/>
</dbReference>
<dbReference type="PANTHER" id="PTHR24049:SF35">
    <property type="entry name" value="EGF-LIKE DOMAIN-CONTAINING PROTEIN"/>
    <property type="match status" value="1"/>
</dbReference>
<dbReference type="Proteomes" id="UP000663879">
    <property type="component" value="Unassembled WGS sequence"/>
</dbReference>
<keyword evidence="7" id="KW-1185">Reference proteome</keyword>
<evidence type="ECO:0000256" key="2">
    <source>
        <dbReference type="ARBA" id="ARBA00022737"/>
    </source>
</evidence>
<feature type="disulfide bond" evidence="4">
    <location>
        <begin position="100"/>
        <end position="117"/>
    </location>
</feature>
<dbReference type="Pfam" id="PF00008">
    <property type="entry name" value="EGF"/>
    <property type="match status" value="1"/>
</dbReference>
<feature type="disulfide bond" evidence="4">
    <location>
        <begin position="79"/>
        <end position="88"/>
    </location>
</feature>
<dbReference type="InterPro" id="IPR000742">
    <property type="entry name" value="EGF"/>
</dbReference>
<dbReference type="InterPro" id="IPR051022">
    <property type="entry name" value="Notch_Cell-Fate_Det"/>
</dbReference>
<name>A0A813WVW6_9BILA</name>
<dbReference type="PROSITE" id="PS50026">
    <property type="entry name" value="EGF_3"/>
    <property type="match status" value="3"/>
</dbReference>
<keyword evidence="1 4" id="KW-0245">EGF-like domain</keyword>
<reference evidence="6" key="1">
    <citation type="submission" date="2021-02" db="EMBL/GenBank/DDBJ databases">
        <authorList>
            <person name="Nowell W R."/>
        </authorList>
    </citation>
    <scope>NUCLEOTIDE SEQUENCE</scope>
    <source>
        <strain evidence="6">Ploen Becks lab</strain>
    </source>
</reference>
<dbReference type="OrthoDB" id="6130531at2759"/>
<keyword evidence="3 4" id="KW-1015">Disulfide bond</keyword>
<dbReference type="Pfam" id="PF23106">
    <property type="entry name" value="EGF_Teneurin"/>
    <property type="match status" value="1"/>
</dbReference>
<dbReference type="SUPFAM" id="SSF57196">
    <property type="entry name" value="EGF/Laminin"/>
    <property type="match status" value="3"/>
</dbReference>
<protein>
    <recommendedName>
        <fullName evidence="5">EGF-like domain-containing protein</fullName>
    </recommendedName>
</protein>
<evidence type="ECO:0000313" key="6">
    <source>
        <dbReference type="EMBL" id="CAF0864145.1"/>
    </source>
</evidence>
<comment type="caution">
    <text evidence="6">The sequence shown here is derived from an EMBL/GenBank/DDBJ whole genome shotgun (WGS) entry which is preliminary data.</text>
</comment>
<dbReference type="SMART" id="SM00179">
    <property type="entry name" value="EGF_CA"/>
    <property type="match status" value="2"/>
</dbReference>
<feature type="disulfide bond" evidence="4">
    <location>
        <begin position="57"/>
        <end position="67"/>
    </location>
</feature>
<feature type="domain" description="EGF-like" evidence="5">
    <location>
        <begin position="91"/>
        <end position="130"/>
    </location>
</feature>
<evidence type="ECO:0000313" key="7">
    <source>
        <dbReference type="Proteomes" id="UP000663879"/>
    </source>
</evidence>
<dbReference type="EMBL" id="CAJNOC010001428">
    <property type="protein sequence ID" value="CAF0864145.1"/>
    <property type="molecule type" value="Genomic_DNA"/>
</dbReference>
<dbReference type="InterPro" id="IPR001881">
    <property type="entry name" value="EGF-like_Ca-bd_dom"/>
</dbReference>
<accession>A0A813WVW6</accession>